<dbReference type="InterPro" id="IPR016201">
    <property type="entry name" value="PSI"/>
</dbReference>
<organism evidence="15 16">
    <name type="scientific">Albula glossodonta</name>
    <name type="common">roundjaw bonefish</name>
    <dbReference type="NCBI Taxonomy" id="121402"/>
    <lineage>
        <taxon>Eukaryota</taxon>
        <taxon>Metazoa</taxon>
        <taxon>Chordata</taxon>
        <taxon>Craniata</taxon>
        <taxon>Vertebrata</taxon>
        <taxon>Euteleostomi</taxon>
        <taxon>Actinopterygii</taxon>
        <taxon>Neopterygii</taxon>
        <taxon>Teleostei</taxon>
        <taxon>Albuliformes</taxon>
        <taxon>Albulidae</taxon>
        <taxon>Albula</taxon>
    </lineage>
</organism>
<dbReference type="Gene3D" id="3.30.1680.10">
    <property type="entry name" value="ligand-binding face of the semaphorins, domain 2"/>
    <property type="match status" value="1"/>
</dbReference>
<feature type="region of interest" description="Disordered" evidence="12">
    <location>
        <begin position="1061"/>
        <end position="1081"/>
    </location>
</feature>
<dbReference type="InterPro" id="IPR036179">
    <property type="entry name" value="Ig-like_dom_sf"/>
</dbReference>
<dbReference type="SUPFAM" id="SSF103575">
    <property type="entry name" value="Plexin repeat"/>
    <property type="match status" value="1"/>
</dbReference>
<keyword evidence="6" id="KW-0221">Differentiation</keyword>
<dbReference type="Gene3D" id="2.60.40.10">
    <property type="entry name" value="Immunoglobulins"/>
    <property type="match status" value="1"/>
</dbReference>
<dbReference type="Pfam" id="PF01403">
    <property type="entry name" value="Sema"/>
    <property type="match status" value="1"/>
</dbReference>
<comment type="similarity">
    <text evidence="2">Belongs to the semaphorin family.</text>
</comment>
<feature type="region of interest" description="Disordered" evidence="12">
    <location>
        <begin position="1"/>
        <end position="226"/>
    </location>
</feature>
<evidence type="ECO:0000259" key="14">
    <source>
        <dbReference type="PROSITE" id="PS51004"/>
    </source>
</evidence>
<dbReference type="InterPro" id="IPR001627">
    <property type="entry name" value="Semap_dom"/>
</dbReference>
<dbReference type="GO" id="GO:0071526">
    <property type="term" value="P:semaphorin-plexin signaling pathway"/>
    <property type="evidence" value="ECO:0007669"/>
    <property type="project" value="TreeGrafter"/>
</dbReference>
<dbReference type="PROSITE" id="PS51004">
    <property type="entry name" value="SEMA"/>
    <property type="match status" value="1"/>
</dbReference>
<dbReference type="SUPFAM" id="SSF48726">
    <property type="entry name" value="Immunoglobulin"/>
    <property type="match status" value="1"/>
</dbReference>
<dbReference type="Proteomes" id="UP000824540">
    <property type="component" value="Unassembled WGS sequence"/>
</dbReference>
<dbReference type="GO" id="GO:0030215">
    <property type="term" value="F:semaphorin receptor binding"/>
    <property type="evidence" value="ECO:0007669"/>
    <property type="project" value="InterPro"/>
</dbReference>
<evidence type="ECO:0000256" key="1">
    <source>
        <dbReference type="ARBA" id="ARBA00004613"/>
    </source>
</evidence>
<evidence type="ECO:0000313" key="15">
    <source>
        <dbReference type="EMBL" id="KAG9329281.1"/>
    </source>
</evidence>
<keyword evidence="10" id="KW-0393">Immunoglobulin domain</keyword>
<evidence type="ECO:0000256" key="7">
    <source>
        <dbReference type="ARBA" id="ARBA00022902"/>
    </source>
</evidence>
<dbReference type="GO" id="GO:0005886">
    <property type="term" value="C:plasma membrane"/>
    <property type="evidence" value="ECO:0007669"/>
    <property type="project" value="TreeGrafter"/>
</dbReference>
<feature type="compositionally biased region" description="Basic and acidic residues" evidence="12">
    <location>
        <begin position="922"/>
        <end position="939"/>
    </location>
</feature>
<evidence type="ECO:0000256" key="8">
    <source>
        <dbReference type="ARBA" id="ARBA00023157"/>
    </source>
</evidence>
<evidence type="ECO:0000256" key="11">
    <source>
        <dbReference type="PROSITE-ProRule" id="PRU00352"/>
    </source>
</evidence>
<dbReference type="SMART" id="SM00409">
    <property type="entry name" value="IG"/>
    <property type="match status" value="1"/>
</dbReference>
<gene>
    <name evidence="15" type="ORF">JZ751_006233</name>
</gene>
<keyword evidence="8" id="KW-1015">Disulfide bond</keyword>
<protein>
    <recommendedName>
        <fullName evidence="17">Semaphorin 3A</fullName>
    </recommendedName>
</protein>
<evidence type="ECO:0000256" key="12">
    <source>
        <dbReference type="SAM" id="MobiDB-lite"/>
    </source>
</evidence>
<reference evidence="15" key="1">
    <citation type="thesis" date="2021" institute="BYU ScholarsArchive" country="Provo, UT, USA">
        <title>Applications of and Algorithms for Genome Assembly and Genomic Analyses with an Emphasis on Marine Teleosts.</title>
        <authorList>
            <person name="Pickett B.D."/>
        </authorList>
    </citation>
    <scope>NUCLEOTIDE SEQUENCE</scope>
    <source>
        <strain evidence="15">HI-2016</strain>
    </source>
</reference>
<evidence type="ECO:0000256" key="6">
    <source>
        <dbReference type="ARBA" id="ARBA00022782"/>
    </source>
</evidence>
<dbReference type="GO" id="GO:0005615">
    <property type="term" value="C:extracellular space"/>
    <property type="evidence" value="ECO:0007669"/>
    <property type="project" value="TreeGrafter"/>
</dbReference>
<dbReference type="GO" id="GO:0030424">
    <property type="term" value="C:axon"/>
    <property type="evidence" value="ECO:0007669"/>
    <property type="project" value="TreeGrafter"/>
</dbReference>
<dbReference type="PANTHER" id="PTHR11036">
    <property type="entry name" value="SEMAPHORIN"/>
    <property type="match status" value="1"/>
</dbReference>
<evidence type="ECO:0000259" key="13">
    <source>
        <dbReference type="PROSITE" id="PS50835"/>
    </source>
</evidence>
<dbReference type="InterPro" id="IPR027231">
    <property type="entry name" value="Semaphorin"/>
</dbReference>
<dbReference type="GO" id="GO:0038191">
    <property type="term" value="F:neuropilin binding"/>
    <property type="evidence" value="ECO:0007669"/>
    <property type="project" value="TreeGrafter"/>
</dbReference>
<name>A0A8T2MTJ6_9TELE</name>
<feature type="region of interest" description="Disordered" evidence="12">
    <location>
        <begin position="1314"/>
        <end position="1336"/>
    </location>
</feature>
<dbReference type="InterPro" id="IPR013151">
    <property type="entry name" value="Immunoglobulin_dom"/>
</dbReference>
<dbReference type="PROSITE" id="PS50835">
    <property type="entry name" value="IG_LIKE"/>
    <property type="match status" value="1"/>
</dbReference>
<dbReference type="SUPFAM" id="SSF101912">
    <property type="entry name" value="Sema domain"/>
    <property type="match status" value="1"/>
</dbReference>
<dbReference type="GO" id="GO:0030335">
    <property type="term" value="P:positive regulation of cell migration"/>
    <property type="evidence" value="ECO:0007669"/>
    <property type="project" value="TreeGrafter"/>
</dbReference>
<proteinExistence type="inferred from homology"/>
<keyword evidence="7" id="KW-0524">Neurogenesis</keyword>
<sequence length="1336" mass="149898">MGTQRLAEQPKTQGRQREQGETEGTGRDRGNRERQREQGETEGTGRDRGNRERQREQGETEGTGRDRGNREAQREQGETEETGSDRGNRERQREQGETEETGRDRGNRARQREQGETEGTGRHRGNRERQRKQGATEGTGRDRGNRERQREQRETEGTGRHRGNRERQRKQGETEGTGRDRGNREGQREQGETEETGSDRGNRERQREQGETEETGRDRGNRERQREQGAAVFYNVTVLTVAAYKECSNFIKVLQPYNQTHLYACGTGAFHPICAYLEVGKRPERENPRRCPAHEISLYVTEGVIAPPSNLLLPAQDNIFRLVSSHFENGRGKSPYDPKMLSASLLIAGPAAHRSDLFPAVFSERESCNVASQGLFPAGPFAHRSDPDNPEDDKIYLFFRENAMDGEHSGKATHARIGQLCKNDLGGHRSLVNKWTTFLKARLVCSVPGSNGIDTHFDELQDIFLMSSKDPKNPVIYGVFTTSSNIFKGSAVCMYSMADVRRVFLGPYAHRDGPNYQWAPFQARVPYPRPGTCPSKTFGGFDSTKDLPDEVITFARGHPAMFNPINPINNRPIIVKTDVDYQFSQIVVDRVEAEDGQYDVMFIGTDVGTVLKVVSIPRESWHDLEEVLLEEMTVFREPTAITAMDISTKQQQLYLGSAIGVSQMPLHRCEVYGKACAECCLARDPYCAWDGTECSRYFPTAKRSMPRSAASSSRPTYGPHIPTAHPSIPIRSLSCKIKPPQLHTDILQSRVIYGVENSSTFLECSPKSQRALIYWQYQKQSEDRKQEIKADDRFVRTEQGLLIRSLHKRDSGKYFCHAVEHGFIQTLLKVTLEVIDSEHLEDLLHREEEAGPREAPPQQGQKVWYRDFLSLINHPNLNSMDEFCEQVWKRERKQRRQKVHSPHTHTHAHAHTHTQHANKWKHLQESKKGRNRRTHELQRAPRSSEGQCWVSVLLACRVKDSAGSLCCWPAETVLGLCAAGLQSEGPCRVSVLLACRVKDRAGSLCCLKKILCTEEVFKHPALHSPSWRDASQKCHPRFWTPPQSWLKEKITDSWKNVPFPTVQRKDGKLNPPHSSGSRMNDRRFTKDQNILRHGADLHFTPHFVFAECCHGLLAEAVAAVTLPLARRPADGKPTLCSLGGSFGLVCSVAEGETAGAEILHEWRSNGAALSRFAPPNLSIQGHLSKEVSPFYLRFPCSLTPLESRPGSRRRPCSGRSSVSFGAHRLSVYSRGVTQRWSLCQTALWAPGDGAGGAFLGRIARAQRRVMCGSLPGSGVSRQAGSPVKVCTAEQGEQSAVQRDGMLLMQVRSPTDMASQEGTSCATFARSQTSDSPLEGA</sequence>
<dbReference type="InterPro" id="IPR036352">
    <property type="entry name" value="Semap_dom_sf"/>
</dbReference>
<evidence type="ECO:0008006" key="17">
    <source>
        <dbReference type="Google" id="ProtNLM"/>
    </source>
</evidence>
<feature type="compositionally biased region" description="Basic residues" evidence="12">
    <location>
        <begin position="122"/>
        <end position="132"/>
    </location>
</feature>
<dbReference type="InterPro" id="IPR003599">
    <property type="entry name" value="Ig_sub"/>
</dbReference>
<dbReference type="CDD" id="cd05871">
    <property type="entry name" value="Ig_Sema3"/>
    <property type="match status" value="1"/>
</dbReference>
<keyword evidence="4" id="KW-0964">Secreted</keyword>
<dbReference type="SMART" id="SM00423">
    <property type="entry name" value="PSI"/>
    <property type="match status" value="1"/>
</dbReference>
<dbReference type="Pfam" id="PF00047">
    <property type="entry name" value="ig"/>
    <property type="match status" value="1"/>
</dbReference>
<dbReference type="InterPro" id="IPR013783">
    <property type="entry name" value="Ig-like_fold"/>
</dbReference>
<comment type="subcellular location">
    <subcellularLocation>
        <location evidence="1">Secreted</location>
    </subcellularLocation>
</comment>
<feature type="compositionally biased region" description="Basic and acidic residues" evidence="12">
    <location>
        <begin position="139"/>
        <end position="226"/>
    </location>
</feature>
<dbReference type="GO" id="GO:0098978">
    <property type="term" value="C:glutamatergic synapse"/>
    <property type="evidence" value="ECO:0007669"/>
    <property type="project" value="TreeGrafter"/>
</dbReference>
<keyword evidence="5" id="KW-0732">Signal</keyword>
<evidence type="ECO:0000256" key="5">
    <source>
        <dbReference type="ARBA" id="ARBA00022729"/>
    </source>
</evidence>
<evidence type="ECO:0000256" key="3">
    <source>
        <dbReference type="ARBA" id="ARBA00022473"/>
    </source>
</evidence>
<feature type="region of interest" description="Disordered" evidence="12">
    <location>
        <begin position="894"/>
        <end position="939"/>
    </location>
</feature>
<dbReference type="InterPro" id="IPR007110">
    <property type="entry name" value="Ig-like_dom"/>
</dbReference>
<accession>A0A8T2MTJ6</accession>
<feature type="non-terminal residue" evidence="15">
    <location>
        <position position="1"/>
    </location>
</feature>
<evidence type="ECO:0000256" key="4">
    <source>
        <dbReference type="ARBA" id="ARBA00022525"/>
    </source>
</evidence>
<keyword evidence="3" id="KW-0217">Developmental protein</keyword>
<feature type="compositionally biased region" description="Basic residues" evidence="12">
    <location>
        <begin position="894"/>
        <end position="921"/>
    </location>
</feature>
<dbReference type="SMART" id="SM00630">
    <property type="entry name" value="Sema"/>
    <property type="match status" value="1"/>
</dbReference>
<evidence type="ECO:0000256" key="9">
    <source>
        <dbReference type="ARBA" id="ARBA00023180"/>
    </source>
</evidence>
<dbReference type="FunFam" id="2.60.40.10:FF:000030">
    <property type="entry name" value="Semaphorin 3F like"/>
    <property type="match status" value="1"/>
</dbReference>
<dbReference type="EMBL" id="JAFBMS010001319">
    <property type="protein sequence ID" value="KAG9329281.1"/>
    <property type="molecule type" value="Genomic_DNA"/>
</dbReference>
<dbReference type="GO" id="GO:0008045">
    <property type="term" value="P:motor neuron axon guidance"/>
    <property type="evidence" value="ECO:0007669"/>
    <property type="project" value="TreeGrafter"/>
</dbReference>
<keyword evidence="9" id="KW-0325">Glycoprotein</keyword>
<feature type="compositionally biased region" description="Basic and acidic residues" evidence="12">
    <location>
        <begin position="15"/>
        <end position="121"/>
    </location>
</feature>
<evidence type="ECO:0000313" key="16">
    <source>
        <dbReference type="Proteomes" id="UP000824540"/>
    </source>
</evidence>
<evidence type="ECO:0000256" key="10">
    <source>
        <dbReference type="ARBA" id="ARBA00023319"/>
    </source>
</evidence>
<evidence type="ECO:0000256" key="2">
    <source>
        <dbReference type="ARBA" id="ARBA00009492"/>
    </source>
</evidence>
<dbReference type="Gene3D" id="2.130.10.10">
    <property type="entry name" value="YVTN repeat-like/Quinoprotein amine dehydrogenase"/>
    <property type="match status" value="1"/>
</dbReference>
<dbReference type="InterPro" id="IPR015943">
    <property type="entry name" value="WD40/YVTN_repeat-like_dom_sf"/>
</dbReference>
<feature type="domain" description="Ig-like" evidence="13">
    <location>
        <begin position="740"/>
        <end position="831"/>
    </location>
</feature>
<feature type="domain" description="Sema" evidence="14">
    <location>
        <begin position="246"/>
        <end position="666"/>
    </location>
</feature>
<dbReference type="PANTHER" id="PTHR11036:SF23">
    <property type="entry name" value="SEMAPHORIN-3A"/>
    <property type="match status" value="1"/>
</dbReference>
<dbReference type="GO" id="GO:0045499">
    <property type="term" value="F:chemorepellent activity"/>
    <property type="evidence" value="ECO:0007669"/>
    <property type="project" value="TreeGrafter"/>
</dbReference>
<keyword evidence="16" id="KW-1185">Reference proteome</keyword>
<dbReference type="OrthoDB" id="9988752at2759"/>
<comment type="caution">
    <text evidence="15">The sequence shown here is derived from an EMBL/GenBank/DDBJ whole genome shotgun (WGS) entry which is preliminary data.</text>
</comment>
<dbReference type="GO" id="GO:0001755">
    <property type="term" value="P:neural crest cell migration"/>
    <property type="evidence" value="ECO:0007669"/>
    <property type="project" value="TreeGrafter"/>
</dbReference>
<comment type="caution">
    <text evidence="11">Lacks conserved residue(s) required for the propagation of feature annotation.</text>
</comment>